<protein>
    <submittedName>
        <fullName evidence="1">Uncharacterized protein</fullName>
    </submittedName>
</protein>
<name>A0ABN3WTJ8_9ACTN</name>
<evidence type="ECO:0000313" key="2">
    <source>
        <dbReference type="Proteomes" id="UP001500403"/>
    </source>
</evidence>
<accession>A0ABN3WTJ8</accession>
<evidence type="ECO:0000313" key="1">
    <source>
        <dbReference type="EMBL" id="GAA2925138.1"/>
    </source>
</evidence>
<dbReference type="Proteomes" id="UP001500403">
    <property type="component" value="Unassembled WGS sequence"/>
</dbReference>
<dbReference type="EMBL" id="BAAAUD010000010">
    <property type="protein sequence ID" value="GAA2925138.1"/>
    <property type="molecule type" value="Genomic_DNA"/>
</dbReference>
<gene>
    <name evidence="1" type="ORF">GCM10010446_06680</name>
</gene>
<organism evidence="1 2">
    <name type="scientific">Streptomyces enissocaesilis</name>
    <dbReference type="NCBI Taxonomy" id="332589"/>
    <lineage>
        <taxon>Bacteria</taxon>
        <taxon>Bacillati</taxon>
        <taxon>Actinomycetota</taxon>
        <taxon>Actinomycetes</taxon>
        <taxon>Kitasatosporales</taxon>
        <taxon>Streptomycetaceae</taxon>
        <taxon>Streptomyces</taxon>
        <taxon>Streptomyces rochei group</taxon>
    </lineage>
</organism>
<comment type="caution">
    <text evidence="1">The sequence shown here is derived from an EMBL/GenBank/DDBJ whole genome shotgun (WGS) entry which is preliminary data.</text>
</comment>
<reference evidence="1 2" key="1">
    <citation type="journal article" date="2019" name="Int. J. Syst. Evol. Microbiol.">
        <title>The Global Catalogue of Microorganisms (GCM) 10K type strain sequencing project: providing services to taxonomists for standard genome sequencing and annotation.</title>
        <authorList>
            <consortium name="The Broad Institute Genomics Platform"/>
            <consortium name="The Broad Institute Genome Sequencing Center for Infectious Disease"/>
            <person name="Wu L."/>
            <person name="Ma J."/>
        </authorList>
    </citation>
    <scope>NUCLEOTIDE SEQUENCE [LARGE SCALE GENOMIC DNA]</scope>
    <source>
        <strain evidence="1 2">JCM 9088</strain>
    </source>
</reference>
<sequence>MIFTRDDRAGGGKLSFRLGLVTAAAEATEDVELYGYLVDHLSRGGKAGVVPATDRGRRHQDRR</sequence>
<proteinExistence type="predicted"/>
<keyword evidence="2" id="KW-1185">Reference proteome</keyword>